<evidence type="ECO:0000313" key="3">
    <source>
        <dbReference type="Proteomes" id="UP000295678"/>
    </source>
</evidence>
<keyword evidence="2" id="KW-0808">Transferase</keyword>
<comment type="caution">
    <text evidence="2">The sequence shown here is derived from an EMBL/GenBank/DDBJ whole genome shotgun (WGS) entry which is preliminary data.</text>
</comment>
<reference evidence="2 3" key="1">
    <citation type="submission" date="2019-03" db="EMBL/GenBank/DDBJ databases">
        <title>Genomic Encyclopedia of Type Strains, Phase IV (KMG-IV): sequencing the most valuable type-strain genomes for metagenomic binning, comparative biology and taxonomic classification.</title>
        <authorList>
            <person name="Goeker M."/>
        </authorList>
    </citation>
    <scope>NUCLEOTIDE SEQUENCE [LARGE SCALE GENOMIC DNA]</scope>
    <source>
        <strain evidence="2 3">DSM 19345</strain>
    </source>
</reference>
<dbReference type="Gene3D" id="3.90.1200.10">
    <property type="match status" value="1"/>
</dbReference>
<dbReference type="SUPFAM" id="SSF56112">
    <property type="entry name" value="Protein kinase-like (PK-like)"/>
    <property type="match status" value="1"/>
</dbReference>
<organism evidence="2 3">
    <name type="scientific">Tepidamorphus gemmatus</name>
    <dbReference type="NCBI Taxonomy" id="747076"/>
    <lineage>
        <taxon>Bacteria</taxon>
        <taxon>Pseudomonadati</taxon>
        <taxon>Pseudomonadota</taxon>
        <taxon>Alphaproteobacteria</taxon>
        <taxon>Hyphomicrobiales</taxon>
        <taxon>Tepidamorphaceae</taxon>
        <taxon>Tepidamorphus</taxon>
    </lineage>
</organism>
<evidence type="ECO:0000313" key="2">
    <source>
        <dbReference type="EMBL" id="TCT12051.1"/>
    </source>
</evidence>
<dbReference type="Proteomes" id="UP000295678">
    <property type="component" value="Unassembled WGS sequence"/>
</dbReference>
<dbReference type="InterPro" id="IPR011009">
    <property type="entry name" value="Kinase-like_dom_sf"/>
</dbReference>
<dbReference type="EMBL" id="SMAK01000003">
    <property type="protein sequence ID" value="TCT12051.1"/>
    <property type="molecule type" value="Genomic_DNA"/>
</dbReference>
<sequence length="368" mass="39544">MRRPILSASCLSIAAPATRGRVIPARGEAGVPGSTLRSGRARPTLRCASAGVTAEATEGNTMSDIDDARAALAAIPTIAATDLAEARITRLGGLTNRVFRVDTDGSRFCLRLPGRGTEAYIDRAVERVNAAAAATAGVSPEVLHFGPDGVMLTRFVDGAETMSPQAFADRPGAVERAGRAFRQLHDRAAPFAFRFELFAMIDGYLKHLAGLGAAVPDGYNDVVAEADGVRRALAARELPLVSCHCDPLCENFLDTGTRMWIVDWEYSGLNDPMWDLGDLSVEGGFDAEMDRRLLEAYFGGPAAPADVGRMVIYKAMCDLLWTLWGLIQHANGNPADDFWAYANNRFARCKALMATPDFARHVAVVAAR</sequence>
<dbReference type="Gene3D" id="3.30.200.20">
    <property type="entry name" value="Phosphorylase Kinase, domain 1"/>
    <property type="match status" value="1"/>
</dbReference>
<accession>A0A4R3MEX9</accession>
<dbReference type="PANTHER" id="PTHR22603">
    <property type="entry name" value="CHOLINE/ETHANOALAMINE KINASE"/>
    <property type="match status" value="1"/>
</dbReference>
<dbReference type="GO" id="GO:0004305">
    <property type="term" value="F:ethanolamine kinase activity"/>
    <property type="evidence" value="ECO:0007669"/>
    <property type="project" value="TreeGrafter"/>
</dbReference>
<dbReference type="InterPro" id="IPR002575">
    <property type="entry name" value="Aminoglycoside_PTrfase"/>
</dbReference>
<dbReference type="PANTHER" id="PTHR22603:SF66">
    <property type="entry name" value="ETHANOLAMINE KINASE"/>
    <property type="match status" value="1"/>
</dbReference>
<dbReference type="GO" id="GO:0006646">
    <property type="term" value="P:phosphatidylethanolamine biosynthetic process"/>
    <property type="evidence" value="ECO:0007669"/>
    <property type="project" value="TreeGrafter"/>
</dbReference>
<dbReference type="AlphaFoldDB" id="A0A4R3MEX9"/>
<gene>
    <name evidence="2" type="ORF">EDC22_103365</name>
</gene>
<evidence type="ECO:0000259" key="1">
    <source>
        <dbReference type="Pfam" id="PF01636"/>
    </source>
</evidence>
<dbReference type="CDD" id="cd05151">
    <property type="entry name" value="ChoK-like"/>
    <property type="match status" value="1"/>
</dbReference>
<dbReference type="Pfam" id="PF01636">
    <property type="entry name" value="APH"/>
    <property type="match status" value="1"/>
</dbReference>
<protein>
    <submittedName>
        <fullName evidence="2">Thiamine kinase-like enzyme</fullName>
    </submittedName>
</protein>
<dbReference type="GO" id="GO:0005737">
    <property type="term" value="C:cytoplasm"/>
    <property type="evidence" value="ECO:0007669"/>
    <property type="project" value="TreeGrafter"/>
</dbReference>
<feature type="domain" description="Aminoglycoside phosphotransferase" evidence="1">
    <location>
        <begin position="92"/>
        <end position="303"/>
    </location>
</feature>
<keyword evidence="2" id="KW-0418">Kinase</keyword>
<keyword evidence="3" id="KW-1185">Reference proteome</keyword>
<proteinExistence type="predicted"/>
<name>A0A4R3MEX9_9HYPH</name>